<dbReference type="SUPFAM" id="SSF52218">
    <property type="entry name" value="Flavoproteins"/>
    <property type="match status" value="1"/>
</dbReference>
<dbReference type="AlphaFoldDB" id="A0A7W9QBN3"/>
<accession>A0A7W9QBN3</accession>
<sequence>MASEPRTLVVVAHPQLTDSRINAALAGTAASVDGVTVHELYAAYPDGRIDVAHDQRLLLQHDRVVLQFPFFWYSSPPLLKQWLDEVFEYGFAYGTGGTALHGKTLRVVTSAGGPRDSYRPDGFNRFPIPDLLRPFDATAELTGMRYEEPFLVYGVRTVGDAALADHQRTYRTLLETGALPAASRISPAGAKEPSLAA</sequence>
<protein>
    <submittedName>
        <fullName evidence="3">Glutathione-regulated potassium-efflux system ancillary protein KefG</fullName>
    </submittedName>
</protein>
<dbReference type="InterPro" id="IPR046980">
    <property type="entry name" value="KefG/KefF"/>
</dbReference>
<dbReference type="InterPro" id="IPR029039">
    <property type="entry name" value="Flavoprotein-like_sf"/>
</dbReference>
<dbReference type="RefSeq" id="WP_312866942.1">
    <property type="nucleotide sequence ID" value="NZ_JACHJL010000009.1"/>
</dbReference>
<dbReference type="GO" id="GO:0009055">
    <property type="term" value="F:electron transfer activity"/>
    <property type="evidence" value="ECO:0007669"/>
    <property type="project" value="TreeGrafter"/>
</dbReference>
<gene>
    <name evidence="3" type="ORF">FHS42_004016</name>
</gene>
<dbReference type="InterPro" id="IPR003680">
    <property type="entry name" value="Flavodoxin_fold"/>
</dbReference>
<organism evidence="3 4">
    <name type="scientific">Streptomyces zagrosensis</name>
    <dbReference type="NCBI Taxonomy" id="1042984"/>
    <lineage>
        <taxon>Bacteria</taxon>
        <taxon>Bacillati</taxon>
        <taxon>Actinomycetota</taxon>
        <taxon>Actinomycetes</taxon>
        <taxon>Kitasatosporales</taxon>
        <taxon>Streptomycetaceae</taxon>
        <taxon>Streptomyces</taxon>
    </lineage>
</organism>
<evidence type="ECO:0000259" key="2">
    <source>
        <dbReference type="Pfam" id="PF02525"/>
    </source>
</evidence>
<dbReference type="PANTHER" id="PTHR47307:SF1">
    <property type="entry name" value="GLUTATHIONE-REGULATED POTASSIUM-EFFLUX SYSTEM ANCILLARY PROTEIN KEFG"/>
    <property type="match status" value="1"/>
</dbReference>
<feature type="domain" description="Flavodoxin-like fold" evidence="2">
    <location>
        <begin position="6"/>
        <end position="172"/>
    </location>
</feature>
<reference evidence="3 4" key="1">
    <citation type="submission" date="2020-08" db="EMBL/GenBank/DDBJ databases">
        <title>Genomic Encyclopedia of Type Strains, Phase III (KMG-III): the genomes of soil and plant-associated and newly described type strains.</title>
        <authorList>
            <person name="Whitman W."/>
        </authorList>
    </citation>
    <scope>NUCLEOTIDE SEQUENCE [LARGE SCALE GENOMIC DNA]</scope>
    <source>
        <strain evidence="3 4">CECT 8305</strain>
    </source>
</reference>
<dbReference type="Gene3D" id="3.40.50.360">
    <property type="match status" value="1"/>
</dbReference>
<name>A0A7W9QBN3_9ACTN</name>
<evidence type="ECO:0000313" key="4">
    <source>
        <dbReference type="Proteomes" id="UP000588098"/>
    </source>
</evidence>
<dbReference type="Pfam" id="PF02525">
    <property type="entry name" value="Flavodoxin_2"/>
    <property type="match status" value="1"/>
</dbReference>
<dbReference type="GO" id="GO:0010181">
    <property type="term" value="F:FMN binding"/>
    <property type="evidence" value="ECO:0007669"/>
    <property type="project" value="TreeGrafter"/>
</dbReference>
<comment type="caution">
    <text evidence="3">The sequence shown here is derived from an EMBL/GenBank/DDBJ whole genome shotgun (WGS) entry which is preliminary data.</text>
</comment>
<keyword evidence="4" id="KW-1185">Reference proteome</keyword>
<dbReference type="Proteomes" id="UP000588098">
    <property type="component" value="Unassembled WGS sequence"/>
</dbReference>
<keyword evidence="1" id="KW-0560">Oxidoreductase</keyword>
<evidence type="ECO:0000313" key="3">
    <source>
        <dbReference type="EMBL" id="MBB5936939.1"/>
    </source>
</evidence>
<dbReference type="GO" id="GO:0003955">
    <property type="term" value="F:NAD(P)H dehydrogenase (quinone) activity"/>
    <property type="evidence" value="ECO:0007669"/>
    <property type="project" value="TreeGrafter"/>
</dbReference>
<dbReference type="EMBL" id="JACHJL010000009">
    <property type="protein sequence ID" value="MBB5936939.1"/>
    <property type="molecule type" value="Genomic_DNA"/>
</dbReference>
<evidence type="ECO:0000256" key="1">
    <source>
        <dbReference type="ARBA" id="ARBA00023002"/>
    </source>
</evidence>
<dbReference type="PANTHER" id="PTHR47307">
    <property type="entry name" value="GLUTATHIONE-REGULATED POTASSIUM-EFFLUX SYSTEM ANCILLARY PROTEIN KEFG"/>
    <property type="match status" value="1"/>
</dbReference>
<proteinExistence type="predicted"/>